<dbReference type="AlphaFoldDB" id="A0A7R8YTJ8"/>
<evidence type="ECO:0000313" key="1">
    <source>
        <dbReference type="EMBL" id="CAD7084827.1"/>
    </source>
</evidence>
<accession>A0A7R8YTJ8</accession>
<keyword evidence="2" id="KW-1185">Reference proteome</keyword>
<dbReference type="Proteomes" id="UP000594454">
    <property type="component" value="Chromosome 3"/>
</dbReference>
<proteinExistence type="predicted"/>
<organism evidence="1 2">
    <name type="scientific">Hermetia illucens</name>
    <name type="common">Black soldier fly</name>
    <dbReference type="NCBI Taxonomy" id="343691"/>
    <lineage>
        <taxon>Eukaryota</taxon>
        <taxon>Metazoa</taxon>
        <taxon>Ecdysozoa</taxon>
        <taxon>Arthropoda</taxon>
        <taxon>Hexapoda</taxon>
        <taxon>Insecta</taxon>
        <taxon>Pterygota</taxon>
        <taxon>Neoptera</taxon>
        <taxon>Endopterygota</taxon>
        <taxon>Diptera</taxon>
        <taxon>Brachycera</taxon>
        <taxon>Stratiomyomorpha</taxon>
        <taxon>Stratiomyidae</taxon>
        <taxon>Hermetiinae</taxon>
        <taxon>Hermetia</taxon>
    </lineage>
</organism>
<dbReference type="InParanoid" id="A0A7R8YTJ8"/>
<sequence>MVSLGSCTSYGHSCWGAHGKRSNPPLRKNDDNWKILKIVTDNNDQLKADTSAQLFSDNIGQQNMKTLDFASLASDENQNKISQRFPKKKLLINKYNRAIMDADSNEDFSADSANPNLALHDEFKIPNYRLIRILKKDLFD</sequence>
<protein>
    <submittedName>
        <fullName evidence="1">Uncharacterized protein</fullName>
    </submittedName>
</protein>
<dbReference type="EMBL" id="LR899011">
    <property type="protein sequence ID" value="CAD7084827.1"/>
    <property type="molecule type" value="Genomic_DNA"/>
</dbReference>
<gene>
    <name evidence="1" type="ORF">HERILL_LOCUS7703</name>
</gene>
<evidence type="ECO:0000313" key="2">
    <source>
        <dbReference type="Proteomes" id="UP000594454"/>
    </source>
</evidence>
<name>A0A7R8YTJ8_HERIL</name>
<reference evidence="1 2" key="1">
    <citation type="submission" date="2020-11" db="EMBL/GenBank/DDBJ databases">
        <authorList>
            <person name="Wallbank WR R."/>
            <person name="Pardo Diaz C."/>
            <person name="Kozak K."/>
            <person name="Martin S."/>
            <person name="Jiggins C."/>
            <person name="Moest M."/>
            <person name="Warren A I."/>
            <person name="Generalovic N T."/>
            <person name="Byers J.R.P. K."/>
            <person name="Montejo-Kovacevich G."/>
            <person name="Yen C E."/>
        </authorList>
    </citation>
    <scope>NUCLEOTIDE SEQUENCE [LARGE SCALE GENOMIC DNA]</scope>
</reference>